<accession>A0A0V0SXC7</accession>
<protein>
    <submittedName>
        <fullName evidence="1">Uncharacterized protein</fullName>
    </submittedName>
</protein>
<reference evidence="1 2" key="1">
    <citation type="submission" date="2015-01" db="EMBL/GenBank/DDBJ databases">
        <title>Evolution of Trichinella species and genotypes.</title>
        <authorList>
            <person name="Korhonen P.K."/>
            <person name="Edoardo P."/>
            <person name="Giuseppe L.R."/>
            <person name="Gasser R.B."/>
        </authorList>
    </citation>
    <scope>NUCLEOTIDE SEQUENCE [LARGE SCALE GENOMIC DNA]</scope>
    <source>
        <strain evidence="1">ISS417</strain>
    </source>
</reference>
<dbReference type="Proteomes" id="UP000055048">
    <property type="component" value="Unassembled WGS sequence"/>
</dbReference>
<comment type="caution">
    <text evidence="1">The sequence shown here is derived from an EMBL/GenBank/DDBJ whole genome shotgun (WGS) entry which is preliminary data.</text>
</comment>
<proteinExistence type="predicted"/>
<gene>
    <name evidence="1" type="ORF">T05_13882</name>
</gene>
<organism evidence="1 2">
    <name type="scientific">Trichinella murrelli</name>
    <dbReference type="NCBI Taxonomy" id="144512"/>
    <lineage>
        <taxon>Eukaryota</taxon>
        <taxon>Metazoa</taxon>
        <taxon>Ecdysozoa</taxon>
        <taxon>Nematoda</taxon>
        <taxon>Enoplea</taxon>
        <taxon>Dorylaimia</taxon>
        <taxon>Trichinellida</taxon>
        <taxon>Trichinellidae</taxon>
        <taxon>Trichinella</taxon>
    </lineage>
</organism>
<name>A0A0V0SXC7_9BILA</name>
<keyword evidence="2" id="KW-1185">Reference proteome</keyword>
<dbReference type="EMBL" id="JYDJ01001756">
    <property type="protein sequence ID" value="KRX31466.1"/>
    <property type="molecule type" value="Genomic_DNA"/>
</dbReference>
<sequence length="85" mass="9832">MFSVGFSRHIVAFHYNNMPSTAKCSFFADYKDFIPLPQSAFILEVYDMIPYCGAYNPEVPTASLFYHIHTFQNEMLGIFACLLQY</sequence>
<dbReference type="AlphaFoldDB" id="A0A0V0SXC7"/>
<evidence type="ECO:0000313" key="1">
    <source>
        <dbReference type="EMBL" id="KRX31466.1"/>
    </source>
</evidence>
<evidence type="ECO:0000313" key="2">
    <source>
        <dbReference type="Proteomes" id="UP000055048"/>
    </source>
</evidence>